<dbReference type="KEGG" id="mmw:Mmwyl1_1789"/>
<dbReference type="STRING" id="400668.Mmwyl1_1789"/>
<protein>
    <submittedName>
        <fullName evidence="1">Uncharacterized protein</fullName>
    </submittedName>
</protein>
<dbReference type="EMBL" id="CP000749">
    <property type="protein sequence ID" value="ABR70714.1"/>
    <property type="molecule type" value="Genomic_DNA"/>
</dbReference>
<reference evidence="1" key="1">
    <citation type="submission" date="2007-06" db="EMBL/GenBank/DDBJ databases">
        <title>Complete sequence of Marinomonas sp. MWYL1.</title>
        <authorList>
            <consortium name="US DOE Joint Genome Institute"/>
            <person name="Copeland A."/>
            <person name="Lucas S."/>
            <person name="Lapidus A."/>
            <person name="Barry K."/>
            <person name="Glavina del Rio T."/>
            <person name="Dalin E."/>
            <person name="Tice H."/>
            <person name="Pitluck S."/>
            <person name="Kiss H."/>
            <person name="Brettin T."/>
            <person name="Bruce D."/>
            <person name="Detter J.C."/>
            <person name="Han C."/>
            <person name="Schmutz J."/>
            <person name="Larimer F."/>
            <person name="Land M."/>
            <person name="Hauser L."/>
            <person name="Kyrpides N."/>
            <person name="Kim E."/>
            <person name="Johnston A.W.B."/>
            <person name="Todd J.D."/>
            <person name="Rogers R."/>
            <person name="Wexler M."/>
            <person name="Bond P.L."/>
            <person name="Li Y."/>
            <person name="Richardson P."/>
        </authorList>
    </citation>
    <scope>NUCLEOTIDE SEQUENCE [LARGE SCALE GENOMIC DNA]</scope>
    <source>
        <strain evidence="1">MWYL1</strain>
    </source>
</reference>
<name>A6VW85_MARMS</name>
<evidence type="ECO:0000313" key="1">
    <source>
        <dbReference type="EMBL" id="ABR70714.1"/>
    </source>
</evidence>
<gene>
    <name evidence="1" type="ordered locus">Mmwyl1_1789</name>
</gene>
<dbReference type="eggNOG" id="ENOG5033Q7N">
    <property type="taxonomic scope" value="Bacteria"/>
</dbReference>
<sequence length="168" mass="19300">MLCINGVSMDAESKETTMFFLKSWLAEAIDGSRSFLNNINKPFSFEDRFHKRRMFDEHYVLTATVMSVRFSKQIVHHSPKNVKESLTSFIKATEDAVDVRDMREHSDEYFLGKGRKKDEFFKGSGNGIQCDMSSSIQNENGYMLGNLIAMETIQFQCETLLEVLNQNA</sequence>
<organism evidence="1">
    <name type="scientific">Marinomonas sp. (strain MWYL1)</name>
    <dbReference type="NCBI Taxonomy" id="400668"/>
    <lineage>
        <taxon>Bacteria</taxon>
        <taxon>Pseudomonadati</taxon>
        <taxon>Pseudomonadota</taxon>
        <taxon>Gammaproteobacteria</taxon>
        <taxon>Oceanospirillales</taxon>
        <taxon>Oceanospirillaceae</taxon>
        <taxon>Marinomonas</taxon>
    </lineage>
</organism>
<accession>A6VW85</accession>
<dbReference type="HOGENOM" id="CLU_1649773_0_0_6"/>
<proteinExistence type="predicted"/>
<dbReference type="AlphaFoldDB" id="A6VW85"/>